<dbReference type="InterPro" id="IPR038454">
    <property type="entry name" value="DnaA_N_sf"/>
</dbReference>
<evidence type="ECO:0000313" key="2">
    <source>
        <dbReference type="EMBL" id="NUQ88362.1"/>
    </source>
</evidence>
<dbReference type="AlphaFoldDB" id="A0A850CAP8"/>
<sequence length="141" mass="14902">MTDQDLSAVWSAVSAELAEASSLTRQQAAWMRLSQPVLSMPGTFIVAAPDKFARSAFESKLRVPISEALSRHLGQPTQIAVTLQEKQAEAAPAPAPEAPAVPEQQPVNGTPAPDAADATIVFERPKFDDPEPPAAPRGPVP</sequence>
<evidence type="ECO:0000313" key="3">
    <source>
        <dbReference type="Proteomes" id="UP000574690"/>
    </source>
</evidence>
<evidence type="ECO:0000256" key="1">
    <source>
        <dbReference type="SAM" id="MobiDB-lite"/>
    </source>
</evidence>
<feature type="compositionally biased region" description="Pro residues" evidence="1">
    <location>
        <begin position="132"/>
        <end position="141"/>
    </location>
</feature>
<feature type="non-terminal residue" evidence="2">
    <location>
        <position position="141"/>
    </location>
</feature>
<feature type="region of interest" description="Disordered" evidence="1">
    <location>
        <begin position="84"/>
        <end position="141"/>
    </location>
</feature>
<reference evidence="2 3" key="1">
    <citation type="submission" date="2020-05" db="EMBL/GenBank/DDBJ databases">
        <title>DNA-SIP metagenomic assembled genomes.</title>
        <authorList>
            <person name="Yu J."/>
        </authorList>
    </citation>
    <scope>NUCLEOTIDE SEQUENCE [LARGE SCALE GENOMIC DNA]</scope>
    <source>
        <strain evidence="2">Bin5.27</strain>
    </source>
</reference>
<protein>
    <submittedName>
        <fullName evidence="2">Chromosomal replication initiation protein DnaA</fullName>
    </submittedName>
</protein>
<gene>
    <name evidence="2" type="ORF">HOQ43_07860</name>
</gene>
<comment type="caution">
    <text evidence="2">The sequence shown here is derived from an EMBL/GenBank/DDBJ whole genome shotgun (WGS) entry which is preliminary data.</text>
</comment>
<organism evidence="2 3">
    <name type="scientific">Glycomyces artemisiae</name>
    <dbReference type="NCBI Taxonomy" id="1076443"/>
    <lineage>
        <taxon>Bacteria</taxon>
        <taxon>Bacillati</taxon>
        <taxon>Actinomycetota</taxon>
        <taxon>Actinomycetes</taxon>
        <taxon>Glycomycetales</taxon>
        <taxon>Glycomycetaceae</taxon>
        <taxon>Glycomyces</taxon>
    </lineage>
</organism>
<dbReference type="EMBL" id="JABFXE010000336">
    <property type="protein sequence ID" value="NUQ88362.1"/>
    <property type="molecule type" value="Genomic_DNA"/>
</dbReference>
<dbReference type="Gene3D" id="3.30.300.180">
    <property type="match status" value="1"/>
</dbReference>
<proteinExistence type="predicted"/>
<dbReference type="Proteomes" id="UP000574690">
    <property type="component" value="Unassembled WGS sequence"/>
</dbReference>
<name>A0A850CAP8_9ACTN</name>
<accession>A0A850CAP8</accession>